<comment type="caution">
    <text evidence="2">The sequence shown here is derived from an EMBL/GenBank/DDBJ whole genome shotgun (WGS) entry which is preliminary data.</text>
</comment>
<keyword evidence="3" id="KW-1185">Reference proteome</keyword>
<reference evidence="2 3" key="1">
    <citation type="submission" date="2017-03" db="EMBL/GenBank/DDBJ databases">
        <title>Genomes of endolithic fungi from Antarctica.</title>
        <authorList>
            <person name="Coleine C."/>
            <person name="Masonjones S."/>
            <person name="Stajich J.E."/>
        </authorList>
    </citation>
    <scope>NUCLEOTIDE SEQUENCE [LARGE SCALE GENOMIC DNA]</scope>
    <source>
        <strain evidence="2 3">CCFEE 5184</strain>
    </source>
</reference>
<accession>A0A4U0WUF1</accession>
<gene>
    <name evidence="2" type="ORF">B0A55_10717</name>
</gene>
<proteinExistence type="predicted"/>
<feature type="coiled-coil region" evidence="1">
    <location>
        <begin position="5"/>
        <end position="71"/>
    </location>
</feature>
<dbReference type="EMBL" id="NAJQ01000655">
    <property type="protein sequence ID" value="TKA66306.1"/>
    <property type="molecule type" value="Genomic_DNA"/>
</dbReference>
<keyword evidence="1" id="KW-0175">Coiled coil</keyword>
<dbReference type="AlphaFoldDB" id="A0A4U0WUF1"/>
<evidence type="ECO:0000256" key="1">
    <source>
        <dbReference type="SAM" id="Coils"/>
    </source>
</evidence>
<organism evidence="2 3">
    <name type="scientific">Friedmanniomyces simplex</name>
    <dbReference type="NCBI Taxonomy" id="329884"/>
    <lineage>
        <taxon>Eukaryota</taxon>
        <taxon>Fungi</taxon>
        <taxon>Dikarya</taxon>
        <taxon>Ascomycota</taxon>
        <taxon>Pezizomycotina</taxon>
        <taxon>Dothideomycetes</taxon>
        <taxon>Dothideomycetidae</taxon>
        <taxon>Mycosphaerellales</taxon>
        <taxon>Teratosphaeriaceae</taxon>
        <taxon>Friedmanniomyces</taxon>
    </lineage>
</organism>
<name>A0A4U0WUF1_9PEZI</name>
<sequence>MKNEHRRLRSEAMRAEEEVEVAHAKLAEALARRSRVSKQLLFVEDKAAKAIDREEESLEEFERLEQAESARTVVLGASASAELSLEPFESFVPAPSDMPAIDWSFVDNGWSLLVPSMDNPLTGVDPIAETS</sequence>
<protein>
    <submittedName>
        <fullName evidence="2">Uncharacterized protein</fullName>
    </submittedName>
</protein>
<dbReference type="Proteomes" id="UP000309340">
    <property type="component" value="Unassembled WGS sequence"/>
</dbReference>
<evidence type="ECO:0000313" key="2">
    <source>
        <dbReference type="EMBL" id="TKA66306.1"/>
    </source>
</evidence>
<evidence type="ECO:0000313" key="3">
    <source>
        <dbReference type="Proteomes" id="UP000309340"/>
    </source>
</evidence>